<keyword evidence="3" id="KW-0732">Signal</keyword>
<dbReference type="GO" id="GO:0004553">
    <property type="term" value="F:hydrolase activity, hydrolyzing O-glycosyl compounds"/>
    <property type="evidence" value="ECO:0007669"/>
    <property type="project" value="InterPro"/>
</dbReference>
<evidence type="ECO:0000256" key="3">
    <source>
        <dbReference type="ARBA" id="ARBA00022729"/>
    </source>
</evidence>
<dbReference type="PATRIC" id="fig|1359163.3.peg.818"/>
<dbReference type="InterPro" id="IPR008939">
    <property type="entry name" value="Lytic_TGlycosylase_superhlx_U"/>
</dbReference>
<evidence type="ECO:0000313" key="6">
    <source>
        <dbReference type="Proteomes" id="UP000033562"/>
    </source>
</evidence>
<dbReference type="AlphaFoldDB" id="A0A0F3NRB6"/>
<organism evidence="5 6">
    <name type="scientific">Candidatus Neoehrlichia procyonis str. RAC413</name>
    <dbReference type="NCBI Taxonomy" id="1359163"/>
    <lineage>
        <taxon>Bacteria</taxon>
        <taxon>Pseudomonadati</taxon>
        <taxon>Pseudomonadota</taxon>
        <taxon>Alphaproteobacteria</taxon>
        <taxon>Rickettsiales</taxon>
        <taxon>Anaplasmataceae</taxon>
        <taxon>Candidatus Neoehrlichia</taxon>
    </lineage>
</organism>
<dbReference type="Gene3D" id="1.25.20.10">
    <property type="entry name" value="Bacterial muramidases"/>
    <property type="match status" value="1"/>
</dbReference>
<dbReference type="CDD" id="cd13401">
    <property type="entry name" value="Slt70-like"/>
    <property type="match status" value="1"/>
</dbReference>
<dbReference type="PANTHER" id="PTHR37423:SF2">
    <property type="entry name" value="MEMBRANE-BOUND LYTIC MUREIN TRANSGLYCOSYLASE C"/>
    <property type="match status" value="1"/>
</dbReference>
<name>A0A0F3NRB6_9RICK</name>
<comment type="caution">
    <text evidence="5">The sequence shown here is derived from an EMBL/GenBank/DDBJ whole genome shotgun (WGS) entry which is preliminary data.</text>
</comment>
<dbReference type="Gene3D" id="1.10.530.10">
    <property type="match status" value="1"/>
</dbReference>
<evidence type="ECO:0000313" key="5">
    <source>
        <dbReference type="EMBL" id="KJV69454.1"/>
    </source>
</evidence>
<dbReference type="GO" id="GO:0042597">
    <property type="term" value="C:periplasmic space"/>
    <property type="evidence" value="ECO:0007669"/>
    <property type="project" value="InterPro"/>
</dbReference>
<proteinExistence type="inferred from homology"/>
<evidence type="ECO:0000256" key="2">
    <source>
        <dbReference type="ARBA" id="ARBA00009387"/>
    </source>
</evidence>
<evidence type="ECO:0000256" key="1">
    <source>
        <dbReference type="ARBA" id="ARBA00007734"/>
    </source>
</evidence>
<dbReference type="InterPro" id="IPR023346">
    <property type="entry name" value="Lysozyme-like_dom_sf"/>
</dbReference>
<keyword evidence="6" id="KW-1185">Reference proteome</keyword>
<evidence type="ECO:0000259" key="4">
    <source>
        <dbReference type="Pfam" id="PF01464"/>
    </source>
</evidence>
<dbReference type="RefSeq" id="WP_045809160.1">
    <property type="nucleotide sequence ID" value="NZ_LANX01000001.1"/>
</dbReference>
<dbReference type="EMBL" id="LANX01000001">
    <property type="protein sequence ID" value="KJV69454.1"/>
    <property type="molecule type" value="Genomic_DNA"/>
</dbReference>
<protein>
    <submittedName>
        <fullName evidence="5">Transglycosylase SLT domain protein</fullName>
    </submittedName>
</protein>
<feature type="domain" description="Transglycosylase SLT" evidence="4">
    <location>
        <begin position="455"/>
        <end position="556"/>
    </location>
</feature>
<gene>
    <name evidence="5" type="ORF">NLO413_0847</name>
</gene>
<dbReference type="OrthoDB" id="9815002at2"/>
<dbReference type="InterPro" id="IPR008258">
    <property type="entry name" value="Transglycosylase_SLT_dom_1"/>
</dbReference>
<dbReference type="Pfam" id="PF01464">
    <property type="entry name" value="SLT"/>
    <property type="match status" value="1"/>
</dbReference>
<reference evidence="5 6" key="1">
    <citation type="submission" date="2015-02" db="EMBL/GenBank/DDBJ databases">
        <title>Genome Sequencing of Rickettsiales.</title>
        <authorList>
            <person name="Daugherty S.C."/>
            <person name="Su Q."/>
            <person name="Abolude K."/>
            <person name="Beier-Sexton M."/>
            <person name="Carlyon J.A."/>
            <person name="Carter R."/>
            <person name="Day N.P."/>
            <person name="Dumler S.J."/>
            <person name="Dyachenko V."/>
            <person name="Godinez A."/>
            <person name="Kurtti T.J."/>
            <person name="Lichay M."/>
            <person name="Mullins K.E."/>
            <person name="Ott S."/>
            <person name="Pappas-Brown V."/>
            <person name="Paris D.H."/>
            <person name="Patel P."/>
            <person name="Richards A.L."/>
            <person name="Sadzewicz L."/>
            <person name="Sears K."/>
            <person name="Seidman D."/>
            <person name="Sengamalay N."/>
            <person name="Stenos J."/>
            <person name="Tallon L.J."/>
            <person name="Vincent G."/>
            <person name="Fraser C.M."/>
            <person name="Munderloh U."/>
            <person name="Dunning-Hotopp J.C."/>
        </authorList>
    </citation>
    <scope>NUCLEOTIDE SEQUENCE [LARGE SCALE GENOMIC DNA]</scope>
    <source>
        <strain evidence="5 6">RAC413</strain>
    </source>
</reference>
<dbReference type="PANTHER" id="PTHR37423">
    <property type="entry name" value="SOLUBLE LYTIC MUREIN TRANSGLYCOSYLASE-RELATED"/>
    <property type="match status" value="1"/>
</dbReference>
<dbReference type="Proteomes" id="UP000033562">
    <property type="component" value="Unassembled WGS sequence"/>
</dbReference>
<comment type="similarity">
    <text evidence="1">Belongs to the transglycosylase Slt family.</text>
</comment>
<dbReference type="SUPFAM" id="SSF53955">
    <property type="entry name" value="Lysozyme-like"/>
    <property type="match status" value="1"/>
</dbReference>
<accession>A0A0F3NRB6</accession>
<sequence>MYKYINKIIFTFFQIAHTCLFFNCAHGNISVPWNISDIEIENFKSILNSAYNKDYSTAQKHAKKLSKDFLIFADWLQIYNNCPSNEIISNFTKLHPKWPPLIQHQVTVTHSLNTMKPHCSNIKRTVFLNYNILSSDSFATLVDKLLWNKKITAVITDILPQNILQLIYTRIAFQRNTNSSHQHIQYIKLHEKSNFGILYDYLVLHNKNHDINDTILYLISLIPYTHDYQQELWYIYKIYIYKILYNRLSQYYTFAYQLIKHYNQTSNSSILAESYWLSGWISFEFLKDYKAAYKHFSDLYNISKTHIEYSRSAYWAARSVESLKQTSLATKWFKKSSAYKTTFYGQLSLIKTGINYVDLSYNYTYSTNDFLNCKNNIFAKIAYLLSQTNTNNNISEIFTYHAIKNAKSMGEMGIITELHLLNNNFNVAIKSAKTIESQATVLRSLYPLYTFHKFIPSAIILSIIRQESLFKQDAVSRSSATGLMQIMPYTAIYIAKKLHIKYHKDYLKDPQYNIALGSSYLKTILQKYNNSLILSIAAYNAGPYNVDRWIKNLGNPSNFQSIEQVVTWIESIPFHETRNYVQRVLENLQVYSSLLNNKKSTIIIPY</sequence>
<dbReference type="SUPFAM" id="SSF48435">
    <property type="entry name" value="Bacterial muramidases"/>
    <property type="match status" value="1"/>
</dbReference>
<comment type="similarity">
    <text evidence="2">Belongs to the virb1 family.</text>
</comment>
<dbReference type="STRING" id="1359163.NLO413_0847"/>